<feature type="domain" description="TLC" evidence="8">
    <location>
        <begin position="57"/>
        <end position="252"/>
    </location>
</feature>
<dbReference type="GO" id="GO:0016020">
    <property type="term" value="C:membrane"/>
    <property type="evidence" value="ECO:0007669"/>
    <property type="project" value="UniProtKB-SubCell"/>
</dbReference>
<feature type="transmembrane region" description="Helical" evidence="7">
    <location>
        <begin position="218"/>
        <end position="240"/>
    </location>
</feature>
<dbReference type="InterPro" id="IPR050846">
    <property type="entry name" value="TLCD"/>
</dbReference>
<evidence type="ECO:0000256" key="5">
    <source>
        <dbReference type="PROSITE-ProRule" id="PRU00205"/>
    </source>
</evidence>
<dbReference type="AlphaFoldDB" id="A0A9P7GTA9"/>
<feature type="compositionally biased region" description="Gly residues" evidence="6">
    <location>
        <begin position="266"/>
        <end position="276"/>
    </location>
</feature>
<evidence type="ECO:0000256" key="3">
    <source>
        <dbReference type="ARBA" id="ARBA00022989"/>
    </source>
</evidence>
<feature type="transmembrane region" description="Helical" evidence="7">
    <location>
        <begin position="62"/>
        <end position="84"/>
    </location>
</feature>
<organism evidence="9 10">
    <name type="scientific">Sphagnurus paluster</name>
    <dbReference type="NCBI Taxonomy" id="117069"/>
    <lineage>
        <taxon>Eukaryota</taxon>
        <taxon>Fungi</taxon>
        <taxon>Dikarya</taxon>
        <taxon>Basidiomycota</taxon>
        <taxon>Agaricomycotina</taxon>
        <taxon>Agaricomycetes</taxon>
        <taxon>Agaricomycetidae</taxon>
        <taxon>Agaricales</taxon>
        <taxon>Tricholomatineae</taxon>
        <taxon>Lyophyllaceae</taxon>
        <taxon>Sphagnurus</taxon>
    </lineage>
</organism>
<evidence type="ECO:0000256" key="6">
    <source>
        <dbReference type="SAM" id="MobiDB-lite"/>
    </source>
</evidence>
<feature type="region of interest" description="Disordered" evidence="6">
    <location>
        <begin position="258"/>
        <end position="293"/>
    </location>
</feature>
<evidence type="ECO:0000313" key="10">
    <source>
        <dbReference type="Proteomes" id="UP000717328"/>
    </source>
</evidence>
<name>A0A9P7GTA9_9AGAR</name>
<dbReference type="EMBL" id="JABCKI010000019">
    <property type="protein sequence ID" value="KAG5654123.1"/>
    <property type="molecule type" value="Genomic_DNA"/>
</dbReference>
<accession>A0A9P7GTA9</accession>
<evidence type="ECO:0000259" key="8">
    <source>
        <dbReference type="PROSITE" id="PS50922"/>
    </source>
</evidence>
<dbReference type="OrthoDB" id="10266980at2759"/>
<dbReference type="GO" id="GO:0005783">
    <property type="term" value="C:endoplasmic reticulum"/>
    <property type="evidence" value="ECO:0007669"/>
    <property type="project" value="TreeGrafter"/>
</dbReference>
<evidence type="ECO:0000256" key="4">
    <source>
        <dbReference type="ARBA" id="ARBA00023136"/>
    </source>
</evidence>
<dbReference type="Pfam" id="PF03798">
    <property type="entry name" value="TRAM_LAG1_CLN8"/>
    <property type="match status" value="1"/>
</dbReference>
<feature type="transmembrane region" description="Helical" evidence="7">
    <location>
        <begin position="125"/>
        <end position="142"/>
    </location>
</feature>
<protein>
    <recommendedName>
        <fullName evidence="8">TLC domain-containing protein</fullName>
    </recommendedName>
</protein>
<sequence>MGPLDDFIINTLGLTKLPPYLPTLVYAFLGFSLVHLVIAPWASARWFPVAYASKGRRARNAWAIHVVSQVHAVLIVPLSLWVLWNESPAPDRAFGWDARAGHVYAVACGYFLWDAIDAVVNYTDAGFVLHGVACLALYIMSYKPFVAYYGPRCLLWETSTFFLNIHWFMDKTNRTGSTAQLVNGAFLLSSFFGVRLVYGGKMSFDFLRMLMHLRHELPLSYVVIYSAGNVLLTSLNWFWFYKMISALRRRFGNEEPKERRRLVGNDGNGHVDGNGSEGSARATGVANGYGTHA</sequence>
<dbReference type="GO" id="GO:0055088">
    <property type="term" value="P:lipid homeostasis"/>
    <property type="evidence" value="ECO:0007669"/>
    <property type="project" value="TreeGrafter"/>
</dbReference>
<dbReference type="Proteomes" id="UP000717328">
    <property type="component" value="Unassembled WGS sequence"/>
</dbReference>
<dbReference type="InterPro" id="IPR006634">
    <property type="entry name" value="TLC-dom"/>
</dbReference>
<dbReference type="PROSITE" id="PS50922">
    <property type="entry name" value="TLC"/>
    <property type="match status" value="1"/>
</dbReference>
<keyword evidence="2 5" id="KW-0812">Transmembrane</keyword>
<reference evidence="9" key="1">
    <citation type="submission" date="2021-02" db="EMBL/GenBank/DDBJ databases">
        <authorList>
            <person name="Nieuwenhuis M."/>
            <person name="Van De Peppel L.J.J."/>
        </authorList>
    </citation>
    <scope>NUCLEOTIDE SEQUENCE</scope>
    <source>
        <strain evidence="9">D49</strain>
    </source>
</reference>
<evidence type="ECO:0000256" key="1">
    <source>
        <dbReference type="ARBA" id="ARBA00004141"/>
    </source>
</evidence>
<comment type="subcellular location">
    <subcellularLocation>
        <location evidence="1">Membrane</location>
        <topology evidence="1">Multi-pass membrane protein</topology>
    </subcellularLocation>
</comment>
<reference evidence="9" key="2">
    <citation type="submission" date="2021-10" db="EMBL/GenBank/DDBJ databases">
        <title>Phylogenomics reveals ancestral predisposition of the termite-cultivated fungus Termitomyces towards a domesticated lifestyle.</title>
        <authorList>
            <person name="Auxier B."/>
            <person name="Grum-Grzhimaylo A."/>
            <person name="Cardenas M.E."/>
            <person name="Lodge J.D."/>
            <person name="Laessoe T."/>
            <person name="Pedersen O."/>
            <person name="Smith M.E."/>
            <person name="Kuyper T.W."/>
            <person name="Franco-Molano E.A."/>
            <person name="Baroni T.J."/>
            <person name="Aanen D.K."/>
        </authorList>
    </citation>
    <scope>NUCLEOTIDE SEQUENCE</scope>
    <source>
        <strain evidence="9">D49</strain>
    </source>
</reference>
<feature type="transmembrane region" description="Helical" evidence="7">
    <location>
        <begin position="181"/>
        <end position="198"/>
    </location>
</feature>
<keyword evidence="3 7" id="KW-1133">Transmembrane helix</keyword>
<feature type="transmembrane region" description="Helical" evidence="7">
    <location>
        <begin position="20"/>
        <end position="42"/>
    </location>
</feature>
<comment type="caution">
    <text evidence="9">The sequence shown here is derived from an EMBL/GenBank/DDBJ whole genome shotgun (WGS) entry which is preliminary data.</text>
</comment>
<evidence type="ECO:0000313" key="9">
    <source>
        <dbReference type="EMBL" id="KAG5654123.1"/>
    </source>
</evidence>
<dbReference type="PANTHER" id="PTHR13439:SF0">
    <property type="entry name" value="TOPOISOMERASE I DAMAGE AFFECTED PROTEIN 4"/>
    <property type="match status" value="1"/>
</dbReference>
<gene>
    <name evidence="9" type="ORF">H0H81_007175</name>
</gene>
<keyword evidence="10" id="KW-1185">Reference proteome</keyword>
<proteinExistence type="predicted"/>
<dbReference type="PANTHER" id="PTHR13439">
    <property type="entry name" value="CT120 PROTEIN"/>
    <property type="match status" value="1"/>
</dbReference>
<evidence type="ECO:0000256" key="7">
    <source>
        <dbReference type="SAM" id="Phobius"/>
    </source>
</evidence>
<evidence type="ECO:0000256" key="2">
    <source>
        <dbReference type="ARBA" id="ARBA00022692"/>
    </source>
</evidence>
<keyword evidence="4 5" id="KW-0472">Membrane</keyword>
<dbReference type="SMART" id="SM00724">
    <property type="entry name" value="TLC"/>
    <property type="match status" value="1"/>
</dbReference>